<dbReference type="EMBL" id="CP010951">
    <property type="protein sequence ID" value="AMO23912.1"/>
    <property type="molecule type" value="Genomic_DNA"/>
</dbReference>
<dbReference type="AlphaFoldDB" id="A0A127K0G8"/>
<evidence type="ECO:0000313" key="2">
    <source>
        <dbReference type="Proteomes" id="UP000070433"/>
    </source>
</evidence>
<gene>
    <name evidence="1" type="ORF">UC35_14885</name>
</gene>
<keyword evidence="2" id="KW-1185">Reference proteome</keyword>
<organism evidence="1 2">
    <name type="scientific">Ramlibacter tataouinensis</name>
    <dbReference type="NCBI Taxonomy" id="94132"/>
    <lineage>
        <taxon>Bacteria</taxon>
        <taxon>Pseudomonadati</taxon>
        <taxon>Pseudomonadota</taxon>
        <taxon>Betaproteobacteria</taxon>
        <taxon>Burkholderiales</taxon>
        <taxon>Comamonadaceae</taxon>
        <taxon>Ramlibacter</taxon>
    </lineage>
</organism>
<name>A0A127K0G8_9BURK</name>
<accession>A0A127K0G8</accession>
<proteinExistence type="predicted"/>
<sequence length="61" mass="7085">MAHGVKIAEALFSMILDRLTFILRKVTNLLSAALFLLFQEQMQEPVPKRWPIRIGDFIDLK</sequence>
<dbReference type="Proteomes" id="UP000070433">
    <property type="component" value="Chromosome"/>
</dbReference>
<protein>
    <submittedName>
        <fullName evidence="1">Uncharacterized protein</fullName>
    </submittedName>
</protein>
<evidence type="ECO:0000313" key="1">
    <source>
        <dbReference type="EMBL" id="AMO23912.1"/>
    </source>
</evidence>
<reference evidence="1 2" key="1">
    <citation type="journal article" date="2014" name="Int. J. Syst. Evol. Microbiol.">
        <title>Ramlibacter solisilvae sp. nov., isolated from forest soil, and emended description of the genus Ramlibacter.</title>
        <authorList>
            <person name="Lee H.J."/>
            <person name="Lee S.H."/>
            <person name="Lee S.S."/>
            <person name="Lee J.S."/>
            <person name="Kim Y."/>
            <person name="Kim S.C."/>
            <person name="Jeon C.O."/>
        </authorList>
    </citation>
    <scope>NUCLEOTIDE SEQUENCE [LARGE SCALE GENOMIC DNA]</scope>
    <source>
        <strain evidence="1 2">5-10</strain>
    </source>
</reference>